<dbReference type="Pfam" id="PF13416">
    <property type="entry name" value="SBP_bac_8"/>
    <property type="match status" value="1"/>
</dbReference>
<evidence type="ECO:0000256" key="1">
    <source>
        <dbReference type="SAM" id="SignalP"/>
    </source>
</evidence>
<dbReference type="Proteomes" id="UP001153404">
    <property type="component" value="Unassembled WGS sequence"/>
</dbReference>
<dbReference type="AlphaFoldDB" id="A0A9X4QU96"/>
<protein>
    <submittedName>
        <fullName evidence="2">Extracellular solute-binding protein</fullName>
    </submittedName>
</protein>
<dbReference type="PROSITE" id="PS51257">
    <property type="entry name" value="PROKAR_LIPOPROTEIN"/>
    <property type="match status" value="1"/>
</dbReference>
<dbReference type="PANTHER" id="PTHR43649">
    <property type="entry name" value="ARABINOSE-BINDING PROTEIN-RELATED"/>
    <property type="match status" value="1"/>
</dbReference>
<comment type="caution">
    <text evidence="2">The sequence shown here is derived from an EMBL/GenBank/DDBJ whole genome shotgun (WGS) entry which is preliminary data.</text>
</comment>
<keyword evidence="1" id="KW-0732">Signal</keyword>
<reference evidence="2" key="1">
    <citation type="submission" date="2022-10" db="EMBL/GenBank/DDBJ databases">
        <title>Comparative genomic analysis of Cohnella hashimotonis sp. nov., isolated from the International Space Station.</title>
        <authorList>
            <person name="Simpson A."/>
            <person name="Venkateswaran K."/>
        </authorList>
    </citation>
    <scope>NUCLEOTIDE SEQUENCE</scope>
    <source>
        <strain evidence="2">DSM 28161</strain>
    </source>
</reference>
<dbReference type="PANTHER" id="PTHR43649:SF12">
    <property type="entry name" value="DIACETYLCHITOBIOSE BINDING PROTEIN DASA"/>
    <property type="match status" value="1"/>
</dbReference>
<name>A0A9X4QU96_9BACL</name>
<gene>
    <name evidence="2" type="ORF">OMP40_19135</name>
</gene>
<dbReference type="Gene3D" id="3.40.190.10">
    <property type="entry name" value="Periplasmic binding protein-like II"/>
    <property type="match status" value="2"/>
</dbReference>
<evidence type="ECO:0000313" key="3">
    <source>
        <dbReference type="Proteomes" id="UP001153404"/>
    </source>
</evidence>
<sequence length="532" mass="58384">MKIRNAIPAALSAALAATLVLSACSNGNNKENAGSASPSGSAAPSAAAAAEKPIELKWVGWYPPESDDTYAQKFLENKFNVKFNNIKLDYTTAVQQLNVKLSSGEIPDVIPGYSDINGYAEMVKQGIAAELPIEEIRQYMPRYAKYIDELDPKLWSIGMIDGKNYGIPRTYGEGDAYFLPSYNTDWLNKIGYSEPPKTLAELEDVLTKFRNDDPDGNGKKDTYGFSARGKDTLGSNQIFNSVFGAYGVNPNAWMLVDGKLQFGITLEGARQALKTLNAWYKAELLDPEFITDDFDQYRGKFINGKVGMLDQALWYHLDPSGNIGGDAAKAGMKFTVGQPVTGPSGKRAAGAQGYSVVPIIMSAEAHKDEKKRIKIYELLDSLAFDPETYLAAVYGEKGVHYDEVDGAAVPKPEFTDQQKAGAVAGIGYFYGLFKANTMRELDRPKSQLEFRASVVKPDVTRLYNVLPNAILPSWIANADAITKMIKEYEIKFITGQVDTDKGFDDFVAKLNGLGLAKARDEAEQLYAERNKA</sequence>
<dbReference type="InterPro" id="IPR050490">
    <property type="entry name" value="Bact_solute-bd_prot1"/>
</dbReference>
<proteinExistence type="predicted"/>
<keyword evidence="3" id="KW-1185">Reference proteome</keyword>
<organism evidence="2 3">
    <name type="scientific">Cohnella rhizosphaerae</name>
    <dbReference type="NCBI Taxonomy" id="1457232"/>
    <lineage>
        <taxon>Bacteria</taxon>
        <taxon>Bacillati</taxon>
        <taxon>Bacillota</taxon>
        <taxon>Bacilli</taxon>
        <taxon>Bacillales</taxon>
        <taxon>Paenibacillaceae</taxon>
        <taxon>Cohnella</taxon>
    </lineage>
</organism>
<dbReference type="SUPFAM" id="SSF53850">
    <property type="entry name" value="Periplasmic binding protein-like II"/>
    <property type="match status" value="1"/>
</dbReference>
<feature type="signal peptide" evidence="1">
    <location>
        <begin position="1"/>
        <end position="23"/>
    </location>
</feature>
<dbReference type="RefSeq" id="WP_277533740.1">
    <property type="nucleotide sequence ID" value="NZ_JAPDIA010000007.1"/>
</dbReference>
<feature type="chain" id="PRO_5040852362" evidence="1">
    <location>
        <begin position="24"/>
        <end position="532"/>
    </location>
</feature>
<dbReference type="InterPro" id="IPR006059">
    <property type="entry name" value="SBP"/>
</dbReference>
<accession>A0A9X4QU96</accession>
<dbReference type="EMBL" id="JAPDIA010000007">
    <property type="protein sequence ID" value="MDG0811244.1"/>
    <property type="molecule type" value="Genomic_DNA"/>
</dbReference>
<evidence type="ECO:0000313" key="2">
    <source>
        <dbReference type="EMBL" id="MDG0811244.1"/>
    </source>
</evidence>